<dbReference type="STRING" id="440168.SAMN04487974_10796"/>
<dbReference type="AlphaFoldDB" id="A0A1G7WSY5"/>
<keyword evidence="7" id="KW-0378">Hydrolase</keyword>
<dbReference type="GO" id="GO:0007165">
    <property type="term" value="P:signal transduction"/>
    <property type="evidence" value="ECO:0007669"/>
    <property type="project" value="TreeGrafter"/>
</dbReference>
<dbReference type="Gene3D" id="3.30.540.10">
    <property type="entry name" value="Fructose-1,6-Bisphosphatase, subunit A, domain 1"/>
    <property type="match status" value="1"/>
</dbReference>
<comment type="catalytic activity">
    <reaction evidence="10">
        <text>L-histidinol phosphate + H2O = L-histidinol + phosphate</text>
        <dbReference type="Rhea" id="RHEA:14465"/>
        <dbReference type="ChEBI" id="CHEBI:15377"/>
        <dbReference type="ChEBI" id="CHEBI:43474"/>
        <dbReference type="ChEBI" id="CHEBI:57699"/>
        <dbReference type="ChEBI" id="CHEBI:57980"/>
        <dbReference type="EC" id="3.1.3.15"/>
    </reaction>
</comment>
<dbReference type="GO" id="GO:0000105">
    <property type="term" value="P:L-histidine biosynthetic process"/>
    <property type="evidence" value="ECO:0007669"/>
    <property type="project" value="UniProtKB-UniRule"/>
</dbReference>
<dbReference type="GO" id="GO:0046872">
    <property type="term" value="F:metal ion binding"/>
    <property type="evidence" value="ECO:0007669"/>
    <property type="project" value="UniProtKB-KW"/>
</dbReference>
<dbReference type="InterPro" id="IPR000760">
    <property type="entry name" value="Inositol_monophosphatase-like"/>
</dbReference>
<organism evidence="13 14">
    <name type="scientific">Pelagibacterium luteolum</name>
    <dbReference type="NCBI Taxonomy" id="440168"/>
    <lineage>
        <taxon>Bacteria</taxon>
        <taxon>Pseudomonadati</taxon>
        <taxon>Pseudomonadota</taxon>
        <taxon>Alphaproteobacteria</taxon>
        <taxon>Hyphomicrobiales</taxon>
        <taxon>Devosiaceae</taxon>
        <taxon>Pelagibacterium</taxon>
    </lineage>
</organism>
<dbReference type="GO" id="GO:0008934">
    <property type="term" value="F:inositol monophosphate 1-phosphatase activity"/>
    <property type="evidence" value="ECO:0007669"/>
    <property type="project" value="TreeGrafter"/>
</dbReference>
<dbReference type="InterPro" id="IPR011809">
    <property type="entry name" value="His_9_proposed"/>
</dbReference>
<dbReference type="SUPFAM" id="SSF56655">
    <property type="entry name" value="Carbohydrate phosphatase"/>
    <property type="match status" value="1"/>
</dbReference>
<dbReference type="Pfam" id="PF00459">
    <property type="entry name" value="Inositol_P"/>
    <property type="match status" value="1"/>
</dbReference>
<dbReference type="PROSITE" id="PS00629">
    <property type="entry name" value="IMP_1"/>
    <property type="match status" value="1"/>
</dbReference>
<feature type="binding site" evidence="12">
    <location>
        <position position="96"/>
    </location>
    <ligand>
        <name>Mg(2+)</name>
        <dbReference type="ChEBI" id="CHEBI:18420"/>
        <label>1</label>
        <note>catalytic</note>
    </ligand>
</feature>
<dbReference type="InterPro" id="IPR020583">
    <property type="entry name" value="Inositol_monoP_metal-BS"/>
</dbReference>
<dbReference type="CDD" id="cd01641">
    <property type="entry name" value="Bacterial_IMPase_like_1"/>
    <property type="match status" value="1"/>
</dbReference>
<evidence type="ECO:0000256" key="2">
    <source>
        <dbReference type="ARBA" id="ARBA00004970"/>
    </source>
</evidence>
<dbReference type="GO" id="GO:0004401">
    <property type="term" value="F:histidinol-phosphatase activity"/>
    <property type="evidence" value="ECO:0007669"/>
    <property type="project" value="UniProtKB-UniRule"/>
</dbReference>
<comment type="similarity">
    <text evidence="3">Belongs to the inositol monophosphatase superfamily.</text>
</comment>
<feature type="binding site" evidence="12">
    <location>
        <position position="77"/>
    </location>
    <ligand>
        <name>Mg(2+)</name>
        <dbReference type="ChEBI" id="CHEBI:18420"/>
        <label>1</label>
        <note>catalytic</note>
    </ligand>
</feature>
<keyword evidence="6 12" id="KW-0479">Metal-binding</keyword>
<keyword evidence="5" id="KW-0028">Amino-acid biosynthesis</keyword>
<evidence type="ECO:0000256" key="4">
    <source>
        <dbReference type="ARBA" id="ARBA00013085"/>
    </source>
</evidence>
<evidence type="ECO:0000256" key="9">
    <source>
        <dbReference type="ARBA" id="ARBA00023102"/>
    </source>
</evidence>
<gene>
    <name evidence="13" type="ORF">SAMN04487974_10796</name>
</gene>
<dbReference type="EMBL" id="FNCS01000007">
    <property type="protein sequence ID" value="SDG75028.1"/>
    <property type="molecule type" value="Genomic_DNA"/>
</dbReference>
<dbReference type="PRINTS" id="PR00377">
    <property type="entry name" value="IMPHPHTASES"/>
</dbReference>
<dbReference type="EC" id="3.1.3.15" evidence="4 11"/>
<keyword evidence="14" id="KW-1185">Reference proteome</keyword>
<evidence type="ECO:0000256" key="11">
    <source>
        <dbReference type="NCBIfam" id="TIGR02067"/>
    </source>
</evidence>
<feature type="binding site" evidence="12">
    <location>
        <position position="93"/>
    </location>
    <ligand>
        <name>Mg(2+)</name>
        <dbReference type="ChEBI" id="CHEBI:18420"/>
        <label>2</label>
    </ligand>
</feature>
<name>A0A1G7WSY5_9HYPH</name>
<dbReference type="GO" id="GO:0006020">
    <property type="term" value="P:inositol metabolic process"/>
    <property type="evidence" value="ECO:0007669"/>
    <property type="project" value="TreeGrafter"/>
</dbReference>
<evidence type="ECO:0000313" key="13">
    <source>
        <dbReference type="EMBL" id="SDG75028.1"/>
    </source>
</evidence>
<dbReference type="Gene3D" id="3.40.190.80">
    <property type="match status" value="1"/>
</dbReference>
<evidence type="ECO:0000313" key="14">
    <source>
        <dbReference type="Proteomes" id="UP000199495"/>
    </source>
</evidence>
<keyword evidence="8 12" id="KW-0460">Magnesium</keyword>
<dbReference type="Proteomes" id="UP000199495">
    <property type="component" value="Unassembled WGS sequence"/>
</dbReference>
<dbReference type="PANTHER" id="PTHR20854:SF4">
    <property type="entry name" value="INOSITOL-1-MONOPHOSPHATASE-RELATED"/>
    <property type="match status" value="1"/>
</dbReference>
<dbReference type="PANTHER" id="PTHR20854">
    <property type="entry name" value="INOSITOL MONOPHOSPHATASE"/>
    <property type="match status" value="1"/>
</dbReference>
<keyword evidence="9" id="KW-0368">Histidine biosynthesis</keyword>
<evidence type="ECO:0000256" key="7">
    <source>
        <dbReference type="ARBA" id="ARBA00022801"/>
    </source>
</evidence>
<comment type="pathway">
    <text evidence="2">Amino-acid biosynthesis; L-histidine biosynthesis; L-histidine from 5-phospho-alpha-D-ribose 1-diphosphate: step 8/9.</text>
</comment>
<comment type="cofactor">
    <cofactor evidence="1 12">
        <name>Mg(2+)</name>
        <dbReference type="ChEBI" id="CHEBI:18420"/>
    </cofactor>
</comment>
<dbReference type="UniPathway" id="UPA00031">
    <property type="reaction ID" value="UER00013"/>
</dbReference>
<dbReference type="NCBIfam" id="TIGR02067">
    <property type="entry name" value="his_9_HisN"/>
    <property type="match status" value="1"/>
</dbReference>
<feature type="binding site" evidence="12">
    <location>
        <position position="95"/>
    </location>
    <ligand>
        <name>Mg(2+)</name>
        <dbReference type="ChEBI" id="CHEBI:18420"/>
        <label>1</label>
        <note>catalytic</note>
    </ligand>
</feature>
<evidence type="ECO:0000256" key="8">
    <source>
        <dbReference type="ARBA" id="ARBA00022842"/>
    </source>
</evidence>
<proteinExistence type="inferred from homology"/>
<evidence type="ECO:0000256" key="3">
    <source>
        <dbReference type="ARBA" id="ARBA00009759"/>
    </source>
</evidence>
<accession>A0A1G7WSY5</accession>
<evidence type="ECO:0000256" key="10">
    <source>
        <dbReference type="ARBA" id="ARBA00049158"/>
    </source>
</evidence>
<evidence type="ECO:0000256" key="12">
    <source>
        <dbReference type="PIRSR" id="PIRSR600760-2"/>
    </source>
</evidence>
<sequence length="271" mass="28964">MTISTAARPTDAAIAETLIASATAARASTLGRFRTQLAVDNKFSVGFDPVTEADREAETVIRAIIAERFPDHGIIGEEWDAKATETAYNWIIDPIDGTRAFISGVPVWGTLIGLTHEGKAIAGLMEQPFTGERWMAVGGQLEHTRNGGPQPAGVSSVAKLSQARTSTTSPDMFRGPHLSAWTELSSRVLQVRYGLDCYAYCLLASGHIDLVVEVQLKHVDIAPLIPIIEAAGGVVTTWDGGRAENGGTCVAAATPQLHDEAMRVLREAMLD</sequence>
<reference evidence="13 14" key="1">
    <citation type="submission" date="2016-10" db="EMBL/GenBank/DDBJ databases">
        <authorList>
            <person name="de Groot N.N."/>
        </authorList>
    </citation>
    <scope>NUCLEOTIDE SEQUENCE [LARGE SCALE GENOMIC DNA]</scope>
    <source>
        <strain evidence="13 14">CGMCC 1.10267</strain>
    </source>
</reference>
<evidence type="ECO:0000256" key="1">
    <source>
        <dbReference type="ARBA" id="ARBA00001946"/>
    </source>
</evidence>
<evidence type="ECO:0000256" key="5">
    <source>
        <dbReference type="ARBA" id="ARBA00022605"/>
    </source>
</evidence>
<feature type="binding site" evidence="12">
    <location>
        <position position="220"/>
    </location>
    <ligand>
        <name>Mg(2+)</name>
        <dbReference type="ChEBI" id="CHEBI:18420"/>
        <label>2</label>
    </ligand>
</feature>
<protein>
    <recommendedName>
        <fullName evidence="4 11">Histidinol-phosphatase</fullName>
        <ecNumber evidence="4 11">3.1.3.15</ecNumber>
    </recommendedName>
</protein>
<evidence type="ECO:0000256" key="6">
    <source>
        <dbReference type="ARBA" id="ARBA00022723"/>
    </source>
</evidence>